<dbReference type="STRING" id="580340.Tlie_1809"/>
<evidence type="ECO:0000313" key="9">
    <source>
        <dbReference type="EMBL" id="AER67525.1"/>
    </source>
</evidence>
<dbReference type="Gene3D" id="3.40.640.10">
    <property type="entry name" value="Type I PLP-dependent aspartate aminotransferase-like (Major domain)"/>
    <property type="match status" value="1"/>
</dbReference>
<evidence type="ECO:0000313" key="10">
    <source>
        <dbReference type="Proteomes" id="UP000005868"/>
    </source>
</evidence>
<keyword evidence="3 9" id="KW-0808">Transferase</keyword>
<feature type="modified residue" description="N6-(pyridoxal phosphate)lysine" evidence="7">
    <location>
        <position position="193"/>
    </location>
</feature>
<dbReference type="EMBL" id="CP003096">
    <property type="protein sequence ID" value="AER67525.1"/>
    <property type="molecule type" value="Genomic_DNA"/>
</dbReference>
<dbReference type="GO" id="GO:0008483">
    <property type="term" value="F:transaminase activity"/>
    <property type="evidence" value="ECO:0007669"/>
    <property type="project" value="UniProtKB-KW"/>
</dbReference>
<protein>
    <submittedName>
        <fullName evidence="9">DegT/DnrJ/EryC1/StrS aminotransferase</fullName>
    </submittedName>
</protein>
<dbReference type="InterPro" id="IPR015424">
    <property type="entry name" value="PyrdxlP-dep_Trfase"/>
</dbReference>
<dbReference type="GO" id="GO:0000271">
    <property type="term" value="P:polysaccharide biosynthetic process"/>
    <property type="evidence" value="ECO:0007669"/>
    <property type="project" value="TreeGrafter"/>
</dbReference>
<reference evidence="9 10" key="2">
    <citation type="journal article" date="2012" name="Stand. Genomic Sci.">
        <title>Genome sequence of the moderately thermophilic, amino-acid-degrading and sulfur-reducing bacterium Thermovirga lienii type strain (Cas60314(T)).</title>
        <authorList>
            <person name="Goker M."/>
            <person name="Saunders E."/>
            <person name="Lapidus A."/>
            <person name="Nolan M."/>
            <person name="Lucas S."/>
            <person name="Hammon N."/>
            <person name="Deshpande S."/>
            <person name="Cheng J.F."/>
            <person name="Han C."/>
            <person name="Tapia R."/>
            <person name="Goodwin L.A."/>
            <person name="Pitluck S."/>
            <person name="Liolios K."/>
            <person name="Mavromatis K."/>
            <person name="Pagani I."/>
            <person name="Ivanova N."/>
            <person name="Mikhailova N."/>
            <person name="Pati A."/>
            <person name="Chen A."/>
            <person name="Palaniappan K."/>
            <person name="Land M."/>
            <person name="Chang Y.J."/>
            <person name="Jeffries C.D."/>
            <person name="Brambilla E.M."/>
            <person name="Rohde M."/>
            <person name="Spring S."/>
            <person name="Detter J.C."/>
            <person name="Woyke T."/>
            <person name="Bristow J."/>
            <person name="Eisen J.A."/>
            <person name="Markowitz V."/>
            <person name="Hugenholtz P."/>
            <person name="Kyrpides N.C."/>
            <person name="Klenk H.P."/>
        </authorList>
    </citation>
    <scope>NUCLEOTIDE SEQUENCE [LARGE SCALE GENOMIC DNA]</scope>
    <source>
        <strain evidence="10">ATCC BAA-1197 / DSM 17291 / Cas60314</strain>
    </source>
</reference>
<evidence type="ECO:0000256" key="1">
    <source>
        <dbReference type="ARBA" id="ARBA00001933"/>
    </source>
</evidence>
<dbReference type="InterPro" id="IPR015421">
    <property type="entry name" value="PyrdxlP-dep_Trfase_major"/>
</dbReference>
<dbReference type="eggNOG" id="COG0399">
    <property type="taxonomic scope" value="Bacteria"/>
</dbReference>
<comment type="cofactor">
    <cofactor evidence="1">
        <name>pyridoxal 5'-phosphate</name>
        <dbReference type="ChEBI" id="CHEBI:597326"/>
    </cofactor>
</comment>
<feature type="active site" description="Proton acceptor" evidence="6">
    <location>
        <position position="193"/>
    </location>
</feature>
<dbReference type="FunFam" id="3.40.640.10:FF:000090">
    <property type="entry name" value="Pyridoxal phosphate-dependent aminotransferase"/>
    <property type="match status" value="1"/>
</dbReference>
<evidence type="ECO:0000256" key="2">
    <source>
        <dbReference type="ARBA" id="ARBA00022576"/>
    </source>
</evidence>
<keyword evidence="10" id="KW-1185">Reference proteome</keyword>
<sequence length="383" mass="42115">MKAEKPRIYLSPPHLSGYEEEYIKQAFRDNWIAPLGPHVDAFERELAEYVGVKGAVALSSGTAGIHLALRLLGVGKGDVVFCSTLTFIASVNPVLYQGGVPVFIDSEPASWNMSPSALRKAFKWAERKGRLPKAVVAVDLYGQSADMEPILQICREYGVPVVEDAAEALGATYKGKKCGSLGDFGVFSFNGNKIITTSGGGMLVSDDVKALEKARFWATQARDRAVWYQHSEMGYNYRMSNVLAGIGRGQLRVIEERVARRREVFLRYQQALGDIEGIGFMPEASFGRSNRWLTVMTVDEEKLSASPLDLINALEGENIESRPVWKPMHLQPLFAGCEYFTHEDGVSISDGLFKKGLCLPSGSSLAEEEQERVIGVIRKVLGG</sequence>
<dbReference type="SUPFAM" id="SSF53383">
    <property type="entry name" value="PLP-dependent transferases"/>
    <property type="match status" value="1"/>
</dbReference>
<keyword evidence="4 7" id="KW-0663">Pyridoxal phosphate</keyword>
<dbReference type="PANTHER" id="PTHR30244">
    <property type="entry name" value="TRANSAMINASE"/>
    <property type="match status" value="1"/>
</dbReference>
<dbReference type="OrthoDB" id="9810913at2"/>
<dbReference type="Pfam" id="PF01041">
    <property type="entry name" value="DegT_DnrJ_EryC1"/>
    <property type="match status" value="1"/>
</dbReference>
<name>G7V8Z1_THELD</name>
<evidence type="ECO:0000256" key="5">
    <source>
        <dbReference type="ARBA" id="ARBA00037999"/>
    </source>
</evidence>
<dbReference type="InterPro" id="IPR015422">
    <property type="entry name" value="PyrdxlP-dep_Trfase_small"/>
</dbReference>
<keyword evidence="2 9" id="KW-0032">Aminotransferase</keyword>
<organism evidence="9 10">
    <name type="scientific">Thermovirga lienii (strain ATCC BAA-1197 / DSM 17291 / Cas60314)</name>
    <dbReference type="NCBI Taxonomy" id="580340"/>
    <lineage>
        <taxon>Bacteria</taxon>
        <taxon>Thermotogati</taxon>
        <taxon>Synergistota</taxon>
        <taxon>Synergistia</taxon>
        <taxon>Synergistales</taxon>
        <taxon>Thermovirgaceae</taxon>
        <taxon>Thermovirga</taxon>
    </lineage>
</organism>
<reference evidence="10" key="1">
    <citation type="submission" date="2011-10" db="EMBL/GenBank/DDBJ databases">
        <title>The complete genome of chromosome of Thermovirga lienii DSM 17291.</title>
        <authorList>
            <consortium name="US DOE Joint Genome Institute (JGI-PGF)"/>
            <person name="Lucas S."/>
            <person name="Copeland A."/>
            <person name="Lapidus A."/>
            <person name="Glavina del Rio T."/>
            <person name="Dalin E."/>
            <person name="Tice H."/>
            <person name="Bruce D."/>
            <person name="Goodwin L."/>
            <person name="Pitluck S."/>
            <person name="Peters L."/>
            <person name="Mikhailova N."/>
            <person name="Saunders E."/>
            <person name="Kyrpides N."/>
            <person name="Mavromatis K."/>
            <person name="Ivanova N."/>
            <person name="Last F.I."/>
            <person name="Brettin T."/>
            <person name="Detter J.C."/>
            <person name="Han C."/>
            <person name="Larimer F."/>
            <person name="Land M."/>
            <person name="Hauser L."/>
            <person name="Markowitz V."/>
            <person name="Cheng J.-F."/>
            <person name="Hugenholtz P."/>
            <person name="Woyke T."/>
            <person name="Wu D."/>
            <person name="Spring S."/>
            <person name="Schroeder M."/>
            <person name="Brambilla E.-M."/>
            <person name="Klenk H.-P."/>
            <person name="Eisen J.A."/>
        </authorList>
    </citation>
    <scope>NUCLEOTIDE SEQUENCE [LARGE SCALE GENOMIC DNA]</scope>
    <source>
        <strain evidence="10">ATCC BAA-1197 / DSM 17291 / Cas60314</strain>
    </source>
</reference>
<dbReference type="Gene3D" id="3.90.1150.10">
    <property type="entry name" value="Aspartate Aminotransferase, domain 1"/>
    <property type="match status" value="1"/>
</dbReference>
<dbReference type="HOGENOM" id="CLU_033332_2_1_0"/>
<evidence type="ECO:0000256" key="6">
    <source>
        <dbReference type="PIRSR" id="PIRSR000390-1"/>
    </source>
</evidence>
<dbReference type="PIRSF" id="PIRSF000390">
    <property type="entry name" value="PLP_StrS"/>
    <property type="match status" value="1"/>
</dbReference>
<accession>G7V8Z1</accession>
<dbReference type="AlphaFoldDB" id="G7V8Z1"/>
<dbReference type="KEGG" id="tli:Tlie_1809"/>
<evidence type="ECO:0000256" key="4">
    <source>
        <dbReference type="ARBA" id="ARBA00022898"/>
    </source>
</evidence>
<proteinExistence type="inferred from homology"/>
<dbReference type="GO" id="GO:0030170">
    <property type="term" value="F:pyridoxal phosphate binding"/>
    <property type="evidence" value="ECO:0007669"/>
    <property type="project" value="TreeGrafter"/>
</dbReference>
<gene>
    <name evidence="9" type="ordered locus">Tlie_1809</name>
</gene>
<evidence type="ECO:0000256" key="8">
    <source>
        <dbReference type="RuleBase" id="RU004508"/>
    </source>
</evidence>
<dbReference type="PANTHER" id="PTHR30244:SF34">
    <property type="entry name" value="DTDP-4-AMINO-4,6-DIDEOXYGALACTOSE TRANSAMINASE"/>
    <property type="match status" value="1"/>
</dbReference>
<dbReference type="InterPro" id="IPR000653">
    <property type="entry name" value="DegT/StrS_aminotransferase"/>
</dbReference>
<evidence type="ECO:0000256" key="7">
    <source>
        <dbReference type="PIRSR" id="PIRSR000390-2"/>
    </source>
</evidence>
<comment type="similarity">
    <text evidence="5 8">Belongs to the DegT/DnrJ/EryC1 family.</text>
</comment>
<dbReference type="Proteomes" id="UP000005868">
    <property type="component" value="Chromosome"/>
</dbReference>
<evidence type="ECO:0000256" key="3">
    <source>
        <dbReference type="ARBA" id="ARBA00022679"/>
    </source>
</evidence>
<dbReference type="CDD" id="cd00616">
    <property type="entry name" value="AHBA_syn"/>
    <property type="match status" value="1"/>
</dbReference>